<dbReference type="Pfam" id="PF01814">
    <property type="entry name" value="Hemerythrin"/>
    <property type="match status" value="1"/>
</dbReference>
<evidence type="ECO:0000313" key="5">
    <source>
        <dbReference type="EMBL" id="MSR92359.1"/>
    </source>
</evidence>
<dbReference type="Proteomes" id="UP000460287">
    <property type="component" value="Unassembled WGS sequence"/>
</dbReference>
<dbReference type="PANTHER" id="PTHR37164:SF1">
    <property type="entry name" value="BACTERIOHEMERYTHRIN"/>
    <property type="match status" value="1"/>
</dbReference>
<gene>
    <name evidence="5" type="ORF">FYJ33_13405</name>
</gene>
<proteinExistence type="inferred from homology"/>
<comment type="similarity">
    <text evidence="1">Belongs to the hemerythrin family.</text>
</comment>
<reference evidence="5 6" key="1">
    <citation type="submission" date="2019-08" db="EMBL/GenBank/DDBJ databases">
        <title>In-depth cultivation of the pig gut microbiome towards novel bacterial diversity and tailored functional studies.</title>
        <authorList>
            <person name="Wylensek D."/>
            <person name="Hitch T.C.A."/>
            <person name="Clavel T."/>
        </authorList>
    </citation>
    <scope>NUCLEOTIDE SEQUENCE [LARGE SCALE GENOMIC DNA]</scope>
    <source>
        <strain evidence="5 6">WCA-383-APC-5B</strain>
    </source>
</reference>
<name>A0A7X2N0C8_9CLOT</name>
<dbReference type="InterPro" id="IPR012312">
    <property type="entry name" value="Hemerythrin-like"/>
</dbReference>
<dbReference type="NCBIfam" id="TIGR02481">
    <property type="entry name" value="hemeryth_dom"/>
    <property type="match status" value="1"/>
</dbReference>
<evidence type="ECO:0000256" key="2">
    <source>
        <dbReference type="ARBA" id="ARBA00022723"/>
    </source>
</evidence>
<dbReference type="AlphaFoldDB" id="A0A7X2N0C8"/>
<evidence type="ECO:0000259" key="4">
    <source>
        <dbReference type="Pfam" id="PF01814"/>
    </source>
</evidence>
<dbReference type="PANTHER" id="PTHR37164">
    <property type="entry name" value="BACTERIOHEMERYTHRIN"/>
    <property type="match status" value="1"/>
</dbReference>
<dbReference type="RefSeq" id="WP_154532258.1">
    <property type="nucleotide sequence ID" value="NZ_JAQXTV010000026.1"/>
</dbReference>
<dbReference type="CDD" id="cd12107">
    <property type="entry name" value="Hemerythrin"/>
    <property type="match status" value="1"/>
</dbReference>
<comment type="caution">
    <text evidence="5">The sequence shown here is derived from an EMBL/GenBank/DDBJ whole genome shotgun (WGS) entry which is preliminary data.</text>
</comment>
<dbReference type="InterPro" id="IPR016131">
    <property type="entry name" value="Haemerythrin_Fe_BS"/>
</dbReference>
<sequence length="139" mass="16986">MFSWDQSFCTGINIIDEQHKLLFKLGREFELLLQIPDGVSKKDDALKLLVDLRDYVTFHFYTEESLMEQIDYPDIEHHREYHKIFQNQITNISFKNINNENYDEMRTLLNNIYSWIFDHMLKEDLYFKEYAENHQLTHD</sequence>
<dbReference type="InterPro" id="IPR035938">
    <property type="entry name" value="Hemerythrin-like_sf"/>
</dbReference>
<evidence type="ECO:0000256" key="3">
    <source>
        <dbReference type="ARBA" id="ARBA00023004"/>
    </source>
</evidence>
<dbReference type="GO" id="GO:0046872">
    <property type="term" value="F:metal ion binding"/>
    <property type="evidence" value="ECO:0007669"/>
    <property type="project" value="UniProtKB-KW"/>
</dbReference>
<evidence type="ECO:0000313" key="6">
    <source>
        <dbReference type="Proteomes" id="UP000460287"/>
    </source>
</evidence>
<keyword evidence="3" id="KW-0408">Iron</keyword>
<dbReference type="PROSITE" id="PS00550">
    <property type="entry name" value="HEMERYTHRINS"/>
    <property type="match status" value="1"/>
</dbReference>
<keyword evidence="2" id="KW-0479">Metal-binding</keyword>
<feature type="domain" description="Hemerythrin-like" evidence="4">
    <location>
        <begin position="10"/>
        <end position="127"/>
    </location>
</feature>
<evidence type="ECO:0000256" key="1">
    <source>
        <dbReference type="ARBA" id="ARBA00010587"/>
    </source>
</evidence>
<dbReference type="SUPFAM" id="SSF47188">
    <property type="entry name" value="Hemerythrin-like"/>
    <property type="match status" value="1"/>
</dbReference>
<protein>
    <submittedName>
        <fullName evidence="5">Hemerythrin-binding protein</fullName>
    </submittedName>
</protein>
<organism evidence="5 6">
    <name type="scientific">Inconstantimicrobium porci</name>
    <dbReference type="NCBI Taxonomy" id="2652291"/>
    <lineage>
        <taxon>Bacteria</taxon>
        <taxon>Bacillati</taxon>
        <taxon>Bacillota</taxon>
        <taxon>Clostridia</taxon>
        <taxon>Eubacteriales</taxon>
        <taxon>Clostridiaceae</taxon>
        <taxon>Inconstantimicrobium</taxon>
    </lineage>
</organism>
<dbReference type="EMBL" id="VULX01000029">
    <property type="protein sequence ID" value="MSR92359.1"/>
    <property type="molecule type" value="Genomic_DNA"/>
</dbReference>
<dbReference type="InterPro" id="IPR012827">
    <property type="entry name" value="Hemerythrin_metal-bd"/>
</dbReference>
<dbReference type="Gene3D" id="1.20.120.50">
    <property type="entry name" value="Hemerythrin-like"/>
    <property type="match status" value="1"/>
</dbReference>
<keyword evidence="6" id="KW-1185">Reference proteome</keyword>
<accession>A0A7X2N0C8</accession>
<dbReference type="InterPro" id="IPR050669">
    <property type="entry name" value="Hemerythrin"/>
</dbReference>